<reference evidence="1 2" key="1">
    <citation type="journal article" date="2013" name="BMC Genomics">
        <title>Reconstruction of the lipid metabolism for the microalga Monoraphidium neglectum from its genome sequence reveals characteristics suitable for biofuel production.</title>
        <authorList>
            <person name="Bogen C."/>
            <person name="Al-Dilaimi A."/>
            <person name="Albersmeier A."/>
            <person name="Wichmann J."/>
            <person name="Grundmann M."/>
            <person name="Rupp O."/>
            <person name="Lauersen K.J."/>
            <person name="Blifernez-Klassen O."/>
            <person name="Kalinowski J."/>
            <person name="Goesmann A."/>
            <person name="Mussgnug J.H."/>
            <person name="Kruse O."/>
        </authorList>
    </citation>
    <scope>NUCLEOTIDE SEQUENCE [LARGE SCALE GENOMIC DNA]</scope>
    <source>
        <strain evidence="1 2">SAG 48.87</strain>
    </source>
</reference>
<protein>
    <recommendedName>
        <fullName evidence="3">3-oxoacyl-[acyl-carrier-protein] reductase</fullName>
    </recommendedName>
</protein>
<keyword evidence="2" id="KW-1185">Reference proteome</keyword>
<organism evidence="1 2">
    <name type="scientific">Monoraphidium neglectum</name>
    <dbReference type="NCBI Taxonomy" id="145388"/>
    <lineage>
        <taxon>Eukaryota</taxon>
        <taxon>Viridiplantae</taxon>
        <taxon>Chlorophyta</taxon>
        <taxon>core chlorophytes</taxon>
        <taxon>Chlorophyceae</taxon>
        <taxon>CS clade</taxon>
        <taxon>Sphaeropleales</taxon>
        <taxon>Selenastraceae</taxon>
        <taxon>Monoraphidium</taxon>
    </lineage>
</organism>
<dbReference type="GeneID" id="25727602"/>
<dbReference type="KEGG" id="mng:MNEG_1044"/>
<dbReference type="Proteomes" id="UP000054498">
    <property type="component" value="Unassembled WGS sequence"/>
</dbReference>
<dbReference type="EMBL" id="KK100317">
    <property type="protein sequence ID" value="KIZ06903.1"/>
    <property type="molecule type" value="Genomic_DNA"/>
</dbReference>
<dbReference type="SUPFAM" id="SSF51735">
    <property type="entry name" value="NAD(P)-binding Rossmann-fold domains"/>
    <property type="match status" value="1"/>
</dbReference>
<dbReference type="OrthoDB" id="2102561at2759"/>
<evidence type="ECO:0000313" key="1">
    <source>
        <dbReference type="EMBL" id="KIZ06903.1"/>
    </source>
</evidence>
<dbReference type="Gene3D" id="3.40.50.720">
    <property type="entry name" value="NAD(P)-binding Rossmann-like Domain"/>
    <property type="match status" value="1"/>
</dbReference>
<dbReference type="AlphaFoldDB" id="A0A0D2K9I1"/>
<evidence type="ECO:0008006" key="3">
    <source>
        <dbReference type="Google" id="ProtNLM"/>
    </source>
</evidence>
<dbReference type="Pfam" id="PF13561">
    <property type="entry name" value="adh_short_C2"/>
    <property type="match status" value="1"/>
</dbReference>
<dbReference type="InterPro" id="IPR036291">
    <property type="entry name" value="NAD(P)-bd_dom_sf"/>
</dbReference>
<sequence>MDGLRELGCQLLTLDVTDPASVCAAVDRIVAEAGRIDVVVNNAGVAIRKVMVRRCA</sequence>
<accession>A0A0D2K9I1</accession>
<gene>
    <name evidence="1" type="ORF">MNEG_1044</name>
</gene>
<dbReference type="InterPro" id="IPR002347">
    <property type="entry name" value="SDR_fam"/>
</dbReference>
<proteinExistence type="predicted"/>
<evidence type="ECO:0000313" key="2">
    <source>
        <dbReference type="Proteomes" id="UP000054498"/>
    </source>
</evidence>
<dbReference type="RefSeq" id="XP_013905922.1">
    <property type="nucleotide sequence ID" value="XM_014050468.1"/>
</dbReference>
<name>A0A0D2K9I1_9CHLO</name>